<dbReference type="InterPro" id="IPR040151">
    <property type="entry name" value="Gfd2/YDR514C-like"/>
</dbReference>
<dbReference type="Gene3D" id="3.30.420.10">
    <property type="entry name" value="Ribonuclease H-like superfamily/Ribonuclease H"/>
    <property type="match status" value="1"/>
</dbReference>
<dbReference type="RefSeq" id="XP_033600500.1">
    <property type="nucleotide sequence ID" value="XM_033749046.1"/>
</dbReference>
<gene>
    <name evidence="3" type="ORF">EJ05DRAFT_531830</name>
</gene>
<feature type="region of interest" description="Disordered" evidence="1">
    <location>
        <begin position="545"/>
        <end position="619"/>
    </location>
</feature>
<reference evidence="3" key="1">
    <citation type="journal article" date="2020" name="Stud. Mycol.">
        <title>101 Dothideomycetes genomes: a test case for predicting lifestyles and emergence of pathogens.</title>
        <authorList>
            <person name="Haridas S."/>
            <person name="Albert R."/>
            <person name="Binder M."/>
            <person name="Bloem J."/>
            <person name="Labutti K."/>
            <person name="Salamov A."/>
            <person name="Andreopoulos B."/>
            <person name="Baker S."/>
            <person name="Barry K."/>
            <person name="Bills G."/>
            <person name="Bluhm B."/>
            <person name="Cannon C."/>
            <person name="Castanera R."/>
            <person name="Culley D."/>
            <person name="Daum C."/>
            <person name="Ezra D."/>
            <person name="Gonzalez J."/>
            <person name="Henrissat B."/>
            <person name="Kuo A."/>
            <person name="Liang C."/>
            <person name="Lipzen A."/>
            <person name="Lutzoni F."/>
            <person name="Magnuson J."/>
            <person name="Mondo S."/>
            <person name="Nolan M."/>
            <person name="Ohm R."/>
            <person name="Pangilinan J."/>
            <person name="Park H.-J."/>
            <person name="Ramirez L."/>
            <person name="Alfaro M."/>
            <person name="Sun H."/>
            <person name="Tritt A."/>
            <person name="Yoshinaga Y."/>
            <person name="Zwiers L.-H."/>
            <person name="Turgeon B."/>
            <person name="Goodwin S."/>
            <person name="Spatafora J."/>
            <person name="Crous P."/>
            <person name="Grigoriev I."/>
        </authorList>
    </citation>
    <scope>NUCLEOTIDE SEQUENCE</scope>
    <source>
        <strain evidence="3">CBS 121739</strain>
    </source>
</reference>
<keyword evidence="4" id="KW-1185">Reference proteome</keyword>
<dbReference type="PANTHER" id="PTHR28083:SF1">
    <property type="entry name" value="GOOD FOR FULL DBP5 ACTIVITY PROTEIN 2"/>
    <property type="match status" value="1"/>
</dbReference>
<dbReference type="GeneID" id="54490100"/>
<evidence type="ECO:0000256" key="1">
    <source>
        <dbReference type="SAM" id="MobiDB-lite"/>
    </source>
</evidence>
<feature type="region of interest" description="Disordered" evidence="1">
    <location>
        <begin position="189"/>
        <end position="208"/>
    </location>
</feature>
<evidence type="ECO:0000259" key="2">
    <source>
        <dbReference type="Pfam" id="PF21762"/>
    </source>
</evidence>
<feature type="region of interest" description="Disordered" evidence="1">
    <location>
        <begin position="24"/>
        <end position="49"/>
    </location>
</feature>
<organism evidence="3 4">
    <name type="scientific">Pseudovirgaria hyperparasitica</name>
    <dbReference type="NCBI Taxonomy" id="470096"/>
    <lineage>
        <taxon>Eukaryota</taxon>
        <taxon>Fungi</taxon>
        <taxon>Dikarya</taxon>
        <taxon>Ascomycota</taxon>
        <taxon>Pezizomycotina</taxon>
        <taxon>Dothideomycetes</taxon>
        <taxon>Dothideomycetes incertae sedis</taxon>
        <taxon>Acrospermales</taxon>
        <taxon>Acrospermaceae</taxon>
        <taxon>Pseudovirgaria</taxon>
    </lineage>
</organism>
<dbReference type="InterPro" id="IPR012337">
    <property type="entry name" value="RNaseH-like_sf"/>
</dbReference>
<feature type="compositionally biased region" description="Polar residues" evidence="1">
    <location>
        <begin position="595"/>
        <end position="619"/>
    </location>
</feature>
<proteinExistence type="predicted"/>
<dbReference type="AlphaFoldDB" id="A0A6A6W768"/>
<dbReference type="OrthoDB" id="5953249at2759"/>
<protein>
    <recommendedName>
        <fullName evidence="2">Gfd2/YDR514C-like C-terminal domain-containing protein</fullName>
    </recommendedName>
</protein>
<dbReference type="GO" id="GO:0005634">
    <property type="term" value="C:nucleus"/>
    <property type="evidence" value="ECO:0007669"/>
    <property type="project" value="TreeGrafter"/>
</dbReference>
<dbReference type="PANTHER" id="PTHR28083">
    <property type="entry name" value="GOOD FOR FULL DBP5 ACTIVITY PROTEIN 2"/>
    <property type="match status" value="1"/>
</dbReference>
<dbReference type="InterPro" id="IPR048519">
    <property type="entry name" value="Gfd2/YDR514C-like_C"/>
</dbReference>
<evidence type="ECO:0000313" key="4">
    <source>
        <dbReference type="Proteomes" id="UP000799437"/>
    </source>
</evidence>
<dbReference type="Pfam" id="PF21762">
    <property type="entry name" value="DEDDh_C"/>
    <property type="match status" value="1"/>
</dbReference>
<dbReference type="GO" id="GO:0003676">
    <property type="term" value="F:nucleic acid binding"/>
    <property type="evidence" value="ECO:0007669"/>
    <property type="project" value="InterPro"/>
</dbReference>
<feature type="compositionally biased region" description="Gly residues" evidence="1">
    <location>
        <begin position="554"/>
        <end position="568"/>
    </location>
</feature>
<name>A0A6A6W768_9PEZI</name>
<feature type="domain" description="Gfd2/YDR514C-like C-terminal" evidence="2">
    <location>
        <begin position="315"/>
        <end position="506"/>
    </location>
</feature>
<dbReference type="Proteomes" id="UP000799437">
    <property type="component" value="Unassembled WGS sequence"/>
</dbReference>
<dbReference type="SUPFAM" id="SSF53098">
    <property type="entry name" value="Ribonuclease H-like"/>
    <property type="match status" value="1"/>
</dbReference>
<dbReference type="EMBL" id="ML996572">
    <property type="protein sequence ID" value="KAF2758049.1"/>
    <property type="molecule type" value="Genomic_DNA"/>
</dbReference>
<accession>A0A6A6W768</accession>
<sequence>MPPSGWALLQETIRAELELLPDRPTPSQILPPPKQAAASPFDNSTKSASSCTRVPDCSLARGELAPLNQTFCPILLFSKFPYWFISREFSERVADAFFNGGKFWERTWDLYYFWAPEAAKPLFFITELQAQLLINEINEKFKDTGLQVVLSASQRRESGLIIDFYEPHPHLRPRYLGRSHTRDENQNMTINAPSATFRPRHEAEVSPPDDNELEAFKEWYEEQAQKQKSKSKTLKAKKKEERIIIQKGCVKQLKRTQRYLGLRPKKPIQPLHDPALSSFTPAEREAAQAQWEIDTFIPPLNVLEPTPYDFENSVVFIAIDVEAWERNHKVITEVGVSTLDTMDLINVAPGKDGEEWRKKIRTRHIWIKENMHLRNQDFVHGCPERFEFGTSEQITMNEARREIAACFRPPYSSTTRPDSTIERNIIVVGHDPNQDIRYLASMGSNPLDNRANILEILDTATVYKTWKRETQSTSLGSILYNFGIVGWNLHNAGNDAHYTMEALVAMAVREATLHGTKALEQQRDLEKATKILEATTLAAVEAEERLEGWSSAGEDGGGGRGARRGGGPPRTRGFSQQQGSQRTDSEQMVKPGYMASTSQEQDWSGLNAAMTSPRPNERS</sequence>
<dbReference type="InterPro" id="IPR036397">
    <property type="entry name" value="RNaseH_sf"/>
</dbReference>
<evidence type="ECO:0000313" key="3">
    <source>
        <dbReference type="EMBL" id="KAF2758049.1"/>
    </source>
</evidence>